<dbReference type="AlphaFoldDB" id="A0A8J6P7G1"/>
<organism evidence="6 7">
    <name type="scientific">Candidatus Thiopontia autotrophica</name>
    <dbReference type="NCBI Taxonomy" id="2841688"/>
    <lineage>
        <taxon>Bacteria</taxon>
        <taxon>Pseudomonadati</taxon>
        <taxon>Pseudomonadota</taxon>
        <taxon>Gammaproteobacteria</taxon>
        <taxon>Candidatus Thiopontia</taxon>
    </lineage>
</organism>
<dbReference type="EMBL" id="JACNFK010000024">
    <property type="protein sequence ID" value="MBC8519508.1"/>
    <property type="molecule type" value="Genomic_DNA"/>
</dbReference>
<dbReference type="NCBIfam" id="NF033749">
    <property type="entry name" value="bact_hemeryth"/>
    <property type="match status" value="1"/>
</dbReference>
<keyword evidence="3" id="KW-0408">Iron</keyword>
<evidence type="ECO:0000256" key="1">
    <source>
        <dbReference type="ARBA" id="ARBA00010587"/>
    </source>
</evidence>
<dbReference type="PANTHER" id="PTHR37164">
    <property type="entry name" value="BACTERIOHEMERYTHRIN"/>
    <property type="match status" value="1"/>
</dbReference>
<name>A0A8J6P7G1_9GAMM</name>
<evidence type="ECO:0000256" key="3">
    <source>
        <dbReference type="ARBA" id="ARBA00023004"/>
    </source>
</evidence>
<dbReference type="Pfam" id="PF01814">
    <property type="entry name" value="Hemerythrin"/>
    <property type="match status" value="1"/>
</dbReference>
<dbReference type="PANTHER" id="PTHR37164:SF1">
    <property type="entry name" value="BACTERIOHEMERYTHRIN"/>
    <property type="match status" value="1"/>
</dbReference>
<evidence type="ECO:0000259" key="5">
    <source>
        <dbReference type="Pfam" id="PF01814"/>
    </source>
</evidence>
<proteinExistence type="inferred from homology"/>
<keyword evidence="4" id="KW-0812">Transmembrane</keyword>
<sequence>MKKSYSMFALFSLIIIALVVVFLGFVVFGPGNPVPWVILVILALIPYFHERSVRKEYIEWSSQYEVGVKLIDHDHQKLVGLLNQVVSASHYNMGKGYVKGVIEELIEYTKYHFEREEGLMRDNNWTDIDAHMKQHRDMVDKVEAFSSKYTGDLDGQEELSTEIHHFLKDWLLDHIVRTDKELGQFLISSGVK</sequence>
<dbReference type="Proteomes" id="UP000654401">
    <property type="component" value="Unassembled WGS sequence"/>
</dbReference>
<keyword evidence="4" id="KW-1133">Transmembrane helix</keyword>
<dbReference type="InterPro" id="IPR035938">
    <property type="entry name" value="Hemerythrin-like_sf"/>
</dbReference>
<accession>A0A8J6P7G1</accession>
<comment type="similarity">
    <text evidence="1">Belongs to the hemerythrin family.</text>
</comment>
<feature type="transmembrane region" description="Helical" evidence="4">
    <location>
        <begin position="33"/>
        <end position="49"/>
    </location>
</feature>
<reference evidence="6 7" key="1">
    <citation type="submission" date="2020-08" db="EMBL/GenBank/DDBJ databases">
        <title>Bridging the membrane lipid divide: bacteria of the FCB group superphylum have the potential to synthesize archaeal ether lipids.</title>
        <authorList>
            <person name="Villanueva L."/>
            <person name="Von Meijenfeldt F.A.B."/>
            <person name="Westbye A.B."/>
            <person name="Yadav S."/>
            <person name="Hopmans E.C."/>
            <person name="Dutilh B.E."/>
            <person name="Sinninghe Damste J.S."/>
        </authorList>
    </citation>
    <scope>NUCLEOTIDE SEQUENCE [LARGE SCALE GENOMIC DNA]</scope>
    <source>
        <strain evidence="6">NIOZ-UU100</strain>
    </source>
</reference>
<keyword evidence="4" id="KW-0472">Membrane</keyword>
<comment type="caution">
    <text evidence="6">The sequence shown here is derived from an EMBL/GenBank/DDBJ whole genome shotgun (WGS) entry which is preliminary data.</text>
</comment>
<dbReference type="GO" id="GO:0046872">
    <property type="term" value="F:metal ion binding"/>
    <property type="evidence" value="ECO:0007669"/>
    <property type="project" value="UniProtKB-KW"/>
</dbReference>
<dbReference type="SUPFAM" id="SSF47188">
    <property type="entry name" value="Hemerythrin-like"/>
    <property type="match status" value="1"/>
</dbReference>
<dbReference type="NCBIfam" id="TIGR02481">
    <property type="entry name" value="hemeryth_dom"/>
    <property type="match status" value="1"/>
</dbReference>
<feature type="domain" description="Hemerythrin-like" evidence="5">
    <location>
        <begin position="67"/>
        <end position="184"/>
    </location>
</feature>
<evidence type="ECO:0000256" key="4">
    <source>
        <dbReference type="SAM" id="Phobius"/>
    </source>
</evidence>
<evidence type="ECO:0000313" key="7">
    <source>
        <dbReference type="Proteomes" id="UP000654401"/>
    </source>
</evidence>
<keyword evidence="2" id="KW-0479">Metal-binding</keyword>
<dbReference type="InterPro" id="IPR050669">
    <property type="entry name" value="Hemerythrin"/>
</dbReference>
<feature type="transmembrane region" description="Helical" evidence="4">
    <location>
        <begin position="7"/>
        <end position="27"/>
    </location>
</feature>
<gene>
    <name evidence="6" type="ORF">H8D24_03755</name>
</gene>
<dbReference type="InterPro" id="IPR012827">
    <property type="entry name" value="Hemerythrin_metal-bd"/>
</dbReference>
<dbReference type="Gene3D" id="1.20.120.50">
    <property type="entry name" value="Hemerythrin-like"/>
    <property type="match status" value="1"/>
</dbReference>
<dbReference type="InterPro" id="IPR012312">
    <property type="entry name" value="Hemerythrin-like"/>
</dbReference>
<protein>
    <submittedName>
        <fullName evidence="6">Hemerythrin family protein</fullName>
    </submittedName>
</protein>
<evidence type="ECO:0000313" key="6">
    <source>
        <dbReference type="EMBL" id="MBC8519508.1"/>
    </source>
</evidence>
<dbReference type="CDD" id="cd12107">
    <property type="entry name" value="Hemerythrin"/>
    <property type="match status" value="1"/>
</dbReference>
<evidence type="ECO:0000256" key="2">
    <source>
        <dbReference type="ARBA" id="ARBA00022723"/>
    </source>
</evidence>